<dbReference type="InterPro" id="IPR036291">
    <property type="entry name" value="NAD(P)-bd_dom_sf"/>
</dbReference>
<reference evidence="4" key="1">
    <citation type="submission" date="2021-10" db="EMBL/GenBank/DDBJ databases">
        <authorList>
            <person name="Piombo E."/>
        </authorList>
    </citation>
    <scope>NUCLEOTIDE SEQUENCE</scope>
</reference>
<dbReference type="InterPro" id="IPR002347">
    <property type="entry name" value="SDR_fam"/>
</dbReference>
<sequence length="338" mass="36599">SFSPYAEQYANPHGPNDGRPTGSQIVKDYGLENKFSGKVVLVTGATSGIGLETARAMHETGADVYIAALEATKAHNLIEDIKKSSKGTGKIQLLDLDLGSLDSVSHTVQKFKSLSSTLNILITNAGIMTAAPGSRTKEGFDMRFGINHLGHYALTAQLLPLLIRSSTPEFNSRVVAITSSAHRFSSIRWDDLNLTQTDDVWTAYGQSKTANLWMANYIDRKYGPRGVHASAVNPGMIWTGILDDLDPITSEQWKNDKSLMDVMQSPAQGSATTVWAAVSPTWEGKGGKYLLACGVGESLKDENSVVDPGYAAHAYDEEGENRLWELSGQLTGIFVQET</sequence>
<evidence type="ECO:0000313" key="5">
    <source>
        <dbReference type="Proteomes" id="UP000754883"/>
    </source>
</evidence>
<comment type="similarity">
    <text evidence="1">Belongs to the short-chain dehydrogenases/reductases (SDR) family.</text>
</comment>
<keyword evidence="5" id="KW-1185">Reference proteome</keyword>
<dbReference type="Pfam" id="PF00106">
    <property type="entry name" value="adh_short"/>
    <property type="match status" value="1"/>
</dbReference>
<dbReference type="AlphaFoldDB" id="A0A9N9Y681"/>
<proteinExistence type="inferred from homology"/>
<evidence type="ECO:0000256" key="2">
    <source>
        <dbReference type="ARBA" id="ARBA00023002"/>
    </source>
</evidence>
<dbReference type="PRINTS" id="PR00081">
    <property type="entry name" value="GDHRDH"/>
</dbReference>
<dbReference type="PANTHER" id="PTHR24320:SF272">
    <property type="entry name" value="NAD(P)-BINDING ROSSMANN-FOLD SUPERFAMILY PROTEIN"/>
    <property type="match status" value="1"/>
</dbReference>
<keyword evidence="2" id="KW-0560">Oxidoreductase</keyword>
<dbReference type="Gene3D" id="3.40.50.720">
    <property type="entry name" value="NAD(P)-binding Rossmann-like Domain"/>
    <property type="match status" value="1"/>
</dbReference>
<evidence type="ECO:0000256" key="1">
    <source>
        <dbReference type="ARBA" id="ARBA00006484"/>
    </source>
</evidence>
<feature type="non-terminal residue" evidence="4">
    <location>
        <position position="1"/>
    </location>
</feature>
<evidence type="ECO:0000313" key="4">
    <source>
        <dbReference type="EMBL" id="CAG9990549.1"/>
    </source>
</evidence>
<protein>
    <submittedName>
        <fullName evidence="4">Uncharacterized protein</fullName>
    </submittedName>
</protein>
<dbReference type="Proteomes" id="UP000754883">
    <property type="component" value="Unassembled WGS sequence"/>
</dbReference>
<evidence type="ECO:0000256" key="3">
    <source>
        <dbReference type="SAM" id="MobiDB-lite"/>
    </source>
</evidence>
<dbReference type="EMBL" id="CABFNO020001473">
    <property type="protein sequence ID" value="CAG9990549.1"/>
    <property type="molecule type" value="Genomic_DNA"/>
</dbReference>
<accession>A0A9N9Y681</accession>
<name>A0A9N9Y681_9HYPO</name>
<dbReference type="PANTHER" id="PTHR24320">
    <property type="entry name" value="RETINOL DEHYDROGENASE"/>
    <property type="match status" value="1"/>
</dbReference>
<organism evidence="4 5">
    <name type="scientific">Clonostachys byssicola</name>
    <dbReference type="NCBI Taxonomy" id="160290"/>
    <lineage>
        <taxon>Eukaryota</taxon>
        <taxon>Fungi</taxon>
        <taxon>Dikarya</taxon>
        <taxon>Ascomycota</taxon>
        <taxon>Pezizomycotina</taxon>
        <taxon>Sordariomycetes</taxon>
        <taxon>Hypocreomycetidae</taxon>
        <taxon>Hypocreales</taxon>
        <taxon>Bionectriaceae</taxon>
        <taxon>Clonostachys</taxon>
    </lineage>
</organism>
<dbReference type="OrthoDB" id="191139at2759"/>
<comment type="caution">
    <text evidence="4">The sequence shown here is derived from an EMBL/GenBank/DDBJ whole genome shotgun (WGS) entry which is preliminary data.</text>
</comment>
<gene>
    <name evidence="4" type="ORF">CBYS24578_00013853</name>
</gene>
<dbReference type="SUPFAM" id="SSF51735">
    <property type="entry name" value="NAD(P)-binding Rossmann-fold domains"/>
    <property type="match status" value="1"/>
</dbReference>
<dbReference type="GO" id="GO:0016491">
    <property type="term" value="F:oxidoreductase activity"/>
    <property type="evidence" value="ECO:0007669"/>
    <property type="project" value="UniProtKB-KW"/>
</dbReference>
<feature type="region of interest" description="Disordered" evidence="3">
    <location>
        <begin position="1"/>
        <end position="25"/>
    </location>
</feature>